<gene>
    <name evidence="2" type="ORF">CP970_00380</name>
</gene>
<keyword evidence="3" id="KW-1185">Reference proteome</keyword>
<dbReference type="Gene3D" id="3.30.420.40">
    <property type="match status" value="2"/>
</dbReference>
<dbReference type="PANTHER" id="PTHR18964">
    <property type="entry name" value="ROK (REPRESSOR, ORF, KINASE) FAMILY"/>
    <property type="match status" value="1"/>
</dbReference>
<dbReference type="AlphaFoldDB" id="A0A5J6G3V9"/>
<dbReference type="Pfam" id="PF00480">
    <property type="entry name" value="ROK"/>
    <property type="match status" value="1"/>
</dbReference>
<sequence>MVERGSRTVRDLRVGNRATVLRRLYFGGPMSRQALGPATGLSSGSVSNVVAELAADGLLEEAGVVESDGGRPRTLLRVAPSRGRLIGVDVGETRVRVEAFDLALTELARTERPLTDSGHDVELIVRHIRDGIAEVGGGSPDGGAPGSGSAGGGELIGVGVGVPGIVDRDASGATVVHGQTIGWDAVPLEAMLREAVELPPDTAYFVDNGARALGQAEMWFGGGRGARDAAIVLFGSGVGACVVADGVIHGGARGGPAEWGHLTVSVRGRRCRCGARGCLEAYAGAEALLERWQEAGGQLPPGADEETGVSALLAAAHPRDGSTPDPVALAVLDETAEYLGAGISDLVNLFGPERVLVGGWAGLQLGPRLLPAVREYADAYALRHPAARVTIDLGQLGPDAVTVGAATLPLADFFSRGGRRATPSRTESATAAVPDWQTVLEGRGAQGAR</sequence>
<evidence type="ECO:0000256" key="1">
    <source>
        <dbReference type="ARBA" id="ARBA00006479"/>
    </source>
</evidence>
<dbReference type="InterPro" id="IPR036390">
    <property type="entry name" value="WH_DNA-bd_sf"/>
</dbReference>
<dbReference type="EMBL" id="CP023699">
    <property type="protein sequence ID" value="QEU89623.1"/>
    <property type="molecule type" value="Genomic_DNA"/>
</dbReference>
<proteinExistence type="inferred from homology"/>
<dbReference type="SUPFAM" id="SSF46785">
    <property type="entry name" value="Winged helix' DNA-binding domain"/>
    <property type="match status" value="1"/>
</dbReference>
<dbReference type="Proteomes" id="UP000325529">
    <property type="component" value="Chromosome"/>
</dbReference>
<dbReference type="SUPFAM" id="SSF53067">
    <property type="entry name" value="Actin-like ATPase domain"/>
    <property type="match status" value="1"/>
</dbReference>
<dbReference type="Gene3D" id="1.10.10.10">
    <property type="entry name" value="Winged helix-like DNA-binding domain superfamily/Winged helix DNA-binding domain"/>
    <property type="match status" value="1"/>
</dbReference>
<organism evidence="2 3">
    <name type="scientific">Streptomyces kanamyceticus</name>
    <dbReference type="NCBI Taxonomy" id="1967"/>
    <lineage>
        <taxon>Bacteria</taxon>
        <taxon>Bacillati</taxon>
        <taxon>Actinomycetota</taxon>
        <taxon>Actinomycetes</taxon>
        <taxon>Kitasatosporales</taxon>
        <taxon>Streptomycetaceae</taxon>
        <taxon>Streptomyces</taxon>
    </lineage>
</organism>
<evidence type="ECO:0000313" key="3">
    <source>
        <dbReference type="Proteomes" id="UP000325529"/>
    </source>
</evidence>
<dbReference type="RefSeq" id="WP_055544183.1">
    <property type="nucleotide sequence ID" value="NZ_CP023699.1"/>
</dbReference>
<name>A0A5J6G3V9_STRKN</name>
<dbReference type="OrthoDB" id="3534172at2"/>
<dbReference type="PANTHER" id="PTHR18964:SF149">
    <property type="entry name" value="BIFUNCTIONAL UDP-N-ACETYLGLUCOSAMINE 2-EPIMERASE_N-ACETYLMANNOSAMINE KINASE"/>
    <property type="match status" value="1"/>
</dbReference>
<comment type="similarity">
    <text evidence="1">Belongs to the ROK (NagC/XylR) family.</text>
</comment>
<dbReference type="InterPro" id="IPR036388">
    <property type="entry name" value="WH-like_DNA-bd_sf"/>
</dbReference>
<evidence type="ECO:0000313" key="2">
    <source>
        <dbReference type="EMBL" id="QEU89623.1"/>
    </source>
</evidence>
<dbReference type="KEGG" id="ska:CP970_00380"/>
<accession>A0A5J6G3V9</accession>
<protein>
    <submittedName>
        <fullName evidence="2">ROK family transcriptional regulator</fullName>
    </submittedName>
</protein>
<reference evidence="2 3" key="1">
    <citation type="submission" date="2017-09" db="EMBL/GenBank/DDBJ databases">
        <authorList>
            <person name="Lee N."/>
            <person name="Cho B.-K."/>
        </authorList>
    </citation>
    <scope>NUCLEOTIDE SEQUENCE [LARGE SCALE GENOMIC DNA]</scope>
    <source>
        <strain evidence="2 3">ATCC 12853</strain>
    </source>
</reference>
<dbReference type="InterPro" id="IPR043129">
    <property type="entry name" value="ATPase_NBD"/>
</dbReference>
<dbReference type="InterPro" id="IPR000600">
    <property type="entry name" value="ROK"/>
</dbReference>